<keyword evidence="2" id="KW-1185">Reference proteome</keyword>
<dbReference type="KEGG" id="dsa:Desal_2144"/>
<dbReference type="AlphaFoldDB" id="C6BW00"/>
<dbReference type="STRING" id="526222.Desal_2144"/>
<dbReference type="HOGENOM" id="CLU_1459059_0_0_7"/>
<dbReference type="eggNOG" id="ENOG503188E">
    <property type="taxonomic scope" value="Bacteria"/>
</dbReference>
<dbReference type="EMBL" id="CP001649">
    <property type="protein sequence ID" value="ACS80203.1"/>
    <property type="molecule type" value="Genomic_DNA"/>
</dbReference>
<reference evidence="1 2" key="1">
    <citation type="submission" date="2009-06" db="EMBL/GenBank/DDBJ databases">
        <title>Complete sequence of Desulfovibrio salexigens DSM 2638.</title>
        <authorList>
            <consortium name="US DOE Joint Genome Institute"/>
            <person name="Lucas S."/>
            <person name="Copeland A."/>
            <person name="Lapidus A."/>
            <person name="Glavina del Rio T."/>
            <person name="Tice H."/>
            <person name="Bruce D."/>
            <person name="Goodwin L."/>
            <person name="Pitluck S."/>
            <person name="Munk A.C."/>
            <person name="Brettin T."/>
            <person name="Detter J.C."/>
            <person name="Han C."/>
            <person name="Tapia R."/>
            <person name="Larimer F."/>
            <person name="Land M."/>
            <person name="Hauser L."/>
            <person name="Kyrpides N."/>
            <person name="Anderson I."/>
            <person name="Wall J.D."/>
            <person name="Arkin A.P."/>
            <person name="Dehal P."/>
            <person name="Chivian D."/>
            <person name="Giles B."/>
            <person name="Hazen T.C."/>
        </authorList>
    </citation>
    <scope>NUCLEOTIDE SEQUENCE [LARGE SCALE GENOMIC DNA]</scope>
    <source>
        <strain evidence="2">ATCC 14822 / DSM 2638 / NCIMB 8403 / VKM B-1763</strain>
    </source>
</reference>
<organism evidence="1 2">
    <name type="scientific">Maridesulfovibrio salexigens (strain ATCC 14822 / DSM 2638 / NCIMB 8403 / VKM B-1763)</name>
    <name type="common">Desulfovibrio salexigens</name>
    <dbReference type="NCBI Taxonomy" id="526222"/>
    <lineage>
        <taxon>Bacteria</taxon>
        <taxon>Pseudomonadati</taxon>
        <taxon>Thermodesulfobacteriota</taxon>
        <taxon>Desulfovibrionia</taxon>
        <taxon>Desulfovibrionales</taxon>
        <taxon>Desulfovibrionaceae</taxon>
        <taxon>Maridesulfovibrio</taxon>
    </lineage>
</organism>
<name>C6BW00_MARSD</name>
<proteinExistence type="predicted"/>
<protein>
    <submittedName>
        <fullName evidence="1">Uncharacterized protein</fullName>
    </submittedName>
</protein>
<gene>
    <name evidence="1" type="ordered locus">Desal_2144</name>
</gene>
<accession>C6BW00</accession>
<evidence type="ECO:0000313" key="2">
    <source>
        <dbReference type="Proteomes" id="UP000002601"/>
    </source>
</evidence>
<dbReference type="Proteomes" id="UP000002601">
    <property type="component" value="Chromosome"/>
</dbReference>
<evidence type="ECO:0000313" key="1">
    <source>
        <dbReference type="EMBL" id="ACS80203.1"/>
    </source>
</evidence>
<dbReference type="OrthoDB" id="5453132at2"/>
<dbReference type="RefSeq" id="WP_015852019.1">
    <property type="nucleotide sequence ID" value="NC_012881.1"/>
</dbReference>
<sequence length="185" mass="21207">MVDKFYKSINQAWEQFGKVRWQISRRTFFNYVGKGKQVPPLNGKYYEDDICEVAEQLGWVPIGQVAEADQPDDEGLTGDSAKRFQEAKAKDKEFEAELKRLKLNKELGKLIDRENVEMIMAGKTAVLDTGLRQLFIMKARDFIFAVDGKVEREDAFIQMVNDELDALFSEFARTDEITVEFSSGS</sequence>